<dbReference type="RefSeq" id="WP_345077418.1">
    <property type="nucleotide sequence ID" value="NZ_BAABFA010000004.1"/>
</dbReference>
<evidence type="ECO:0000313" key="2">
    <source>
        <dbReference type="EMBL" id="GAA4460355.1"/>
    </source>
</evidence>
<dbReference type="InterPro" id="IPR029058">
    <property type="entry name" value="AB_hydrolase_fold"/>
</dbReference>
<dbReference type="Proteomes" id="UP001500067">
    <property type="component" value="Unassembled WGS sequence"/>
</dbReference>
<protein>
    <submittedName>
        <fullName evidence="2">Alpha/beta hydrolase</fullName>
    </submittedName>
</protein>
<proteinExistence type="predicted"/>
<dbReference type="PANTHER" id="PTHR43798">
    <property type="entry name" value="MONOACYLGLYCEROL LIPASE"/>
    <property type="match status" value="1"/>
</dbReference>
<accession>A0ABP8N5X7</accession>
<dbReference type="InterPro" id="IPR000073">
    <property type="entry name" value="AB_hydrolase_1"/>
</dbReference>
<organism evidence="2 3">
    <name type="scientific">Nemorincola caseinilytica</name>
    <dbReference type="NCBI Taxonomy" id="2054315"/>
    <lineage>
        <taxon>Bacteria</taxon>
        <taxon>Pseudomonadati</taxon>
        <taxon>Bacteroidota</taxon>
        <taxon>Chitinophagia</taxon>
        <taxon>Chitinophagales</taxon>
        <taxon>Chitinophagaceae</taxon>
        <taxon>Nemorincola</taxon>
    </lineage>
</organism>
<dbReference type="Pfam" id="PF00561">
    <property type="entry name" value="Abhydrolase_1"/>
    <property type="match status" value="1"/>
</dbReference>
<evidence type="ECO:0000313" key="3">
    <source>
        <dbReference type="Proteomes" id="UP001500067"/>
    </source>
</evidence>
<keyword evidence="2" id="KW-0378">Hydrolase</keyword>
<keyword evidence="3" id="KW-1185">Reference proteome</keyword>
<dbReference type="GO" id="GO:0016787">
    <property type="term" value="F:hydrolase activity"/>
    <property type="evidence" value="ECO:0007669"/>
    <property type="project" value="UniProtKB-KW"/>
</dbReference>
<reference evidence="3" key="1">
    <citation type="journal article" date="2019" name="Int. J. Syst. Evol. Microbiol.">
        <title>The Global Catalogue of Microorganisms (GCM) 10K type strain sequencing project: providing services to taxonomists for standard genome sequencing and annotation.</title>
        <authorList>
            <consortium name="The Broad Institute Genomics Platform"/>
            <consortium name="The Broad Institute Genome Sequencing Center for Infectious Disease"/>
            <person name="Wu L."/>
            <person name="Ma J."/>
        </authorList>
    </citation>
    <scope>NUCLEOTIDE SEQUENCE [LARGE SCALE GENOMIC DNA]</scope>
    <source>
        <strain evidence="3">JCM 32105</strain>
    </source>
</reference>
<dbReference type="PANTHER" id="PTHR43798:SF33">
    <property type="entry name" value="HYDROLASE, PUTATIVE (AFU_ORTHOLOGUE AFUA_2G14860)-RELATED"/>
    <property type="match status" value="1"/>
</dbReference>
<feature type="domain" description="AB hydrolase-1" evidence="1">
    <location>
        <begin position="3"/>
        <end position="118"/>
    </location>
</feature>
<comment type="caution">
    <text evidence="2">The sequence shown here is derived from an EMBL/GenBank/DDBJ whole genome shotgun (WGS) entry which is preliminary data.</text>
</comment>
<sequence>METLLLLHGAIGSSSQLMPLADALSATYDVHVPDLPGHGGRAFADAPFSMQLFAQSVLAYMDEKGLSKVSIFGYSMGGYVGMYLARHHAHRMNKVITLATKYHWDEATAAKEILMLDPAKIEAKLPAFAATLQQRHAPNDWKEVLKKTADMMVALGVNNTLKQEDHAAITTPVLVLLGDRDKMVTQDETLAVYKALPTAQLGILPGTPHPIEQVDAALLAALINRFAGQ</sequence>
<dbReference type="EMBL" id="BAABFA010000004">
    <property type="protein sequence ID" value="GAA4460355.1"/>
    <property type="molecule type" value="Genomic_DNA"/>
</dbReference>
<evidence type="ECO:0000259" key="1">
    <source>
        <dbReference type="Pfam" id="PF00561"/>
    </source>
</evidence>
<dbReference type="Gene3D" id="3.40.50.1820">
    <property type="entry name" value="alpha/beta hydrolase"/>
    <property type="match status" value="1"/>
</dbReference>
<dbReference type="InterPro" id="IPR050266">
    <property type="entry name" value="AB_hydrolase_sf"/>
</dbReference>
<dbReference type="SUPFAM" id="SSF53474">
    <property type="entry name" value="alpha/beta-Hydrolases"/>
    <property type="match status" value="1"/>
</dbReference>
<gene>
    <name evidence="2" type="ORF">GCM10023093_02840</name>
</gene>
<name>A0ABP8N5X7_9BACT</name>